<name>A0A9D4J0Y0_DREPO</name>
<accession>A0A9D4J0Y0</accession>
<feature type="signal peptide" evidence="2">
    <location>
        <begin position="1"/>
        <end position="24"/>
    </location>
</feature>
<keyword evidence="2" id="KW-0732">Signal</keyword>
<evidence type="ECO:0000256" key="2">
    <source>
        <dbReference type="SAM" id="SignalP"/>
    </source>
</evidence>
<sequence>MKPAKVSKIIIACVMLNNLSKAWGEREAFQDEEEPQPLSIEQLDGNPDGQAIRDTITANYFRFEYN</sequence>
<dbReference type="AlphaFoldDB" id="A0A9D4J0Y0"/>
<evidence type="ECO:0000313" key="3">
    <source>
        <dbReference type="EMBL" id="KAH3791839.1"/>
    </source>
</evidence>
<evidence type="ECO:0000256" key="1">
    <source>
        <dbReference type="SAM" id="MobiDB-lite"/>
    </source>
</evidence>
<evidence type="ECO:0000313" key="4">
    <source>
        <dbReference type="Proteomes" id="UP000828390"/>
    </source>
</evidence>
<organism evidence="3 4">
    <name type="scientific">Dreissena polymorpha</name>
    <name type="common">Zebra mussel</name>
    <name type="synonym">Mytilus polymorpha</name>
    <dbReference type="NCBI Taxonomy" id="45954"/>
    <lineage>
        <taxon>Eukaryota</taxon>
        <taxon>Metazoa</taxon>
        <taxon>Spiralia</taxon>
        <taxon>Lophotrochozoa</taxon>
        <taxon>Mollusca</taxon>
        <taxon>Bivalvia</taxon>
        <taxon>Autobranchia</taxon>
        <taxon>Heteroconchia</taxon>
        <taxon>Euheterodonta</taxon>
        <taxon>Imparidentia</taxon>
        <taxon>Neoheterodontei</taxon>
        <taxon>Myida</taxon>
        <taxon>Dreissenoidea</taxon>
        <taxon>Dreissenidae</taxon>
        <taxon>Dreissena</taxon>
    </lineage>
</organism>
<protein>
    <submittedName>
        <fullName evidence="3">Uncharacterized protein</fullName>
    </submittedName>
</protein>
<dbReference type="EMBL" id="JAIWYP010000007">
    <property type="protein sequence ID" value="KAH3791839.1"/>
    <property type="molecule type" value="Genomic_DNA"/>
</dbReference>
<feature type="region of interest" description="Disordered" evidence="1">
    <location>
        <begin position="27"/>
        <end position="48"/>
    </location>
</feature>
<reference evidence="3" key="1">
    <citation type="journal article" date="2019" name="bioRxiv">
        <title>The Genome of the Zebra Mussel, Dreissena polymorpha: A Resource for Invasive Species Research.</title>
        <authorList>
            <person name="McCartney M.A."/>
            <person name="Auch B."/>
            <person name="Kono T."/>
            <person name="Mallez S."/>
            <person name="Zhang Y."/>
            <person name="Obille A."/>
            <person name="Becker A."/>
            <person name="Abrahante J.E."/>
            <person name="Garbe J."/>
            <person name="Badalamenti J.P."/>
            <person name="Herman A."/>
            <person name="Mangelson H."/>
            <person name="Liachko I."/>
            <person name="Sullivan S."/>
            <person name="Sone E.D."/>
            <person name="Koren S."/>
            <person name="Silverstein K.A.T."/>
            <person name="Beckman K.B."/>
            <person name="Gohl D.M."/>
        </authorList>
    </citation>
    <scope>NUCLEOTIDE SEQUENCE</scope>
    <source>
        <strain evidence="3">Duluth1</strain>
        <tissue evidence="3">Whole animal</tissue>
    </source>
</reference>
<dbReference type="Proteomes" id="UP000828390">
    <property type="component" value="Unassembled WGS sequence"/>
</dbReference>
<comment type="caution">
    <text evidence="3">The sequence shown here is derived from an EMBL/GenBank/DDBJ whole genome shotgun (WGS) entry which is preliminary data.</text>
</comment>
<keyword evidence="4" id="KW-1185">Reference proteome</keyword>
<feature type="chain" id="PRO_5039632497" evidence="2">
    <location>
        <begin position="25"/>
        <end position="66"/>
    </location>
</feature>
<proteinExistence type="predicted"/>
<reference evidence="3" key="2">
    <citation type="submission" date="2020-11" db="EMBL/GenBank/DDBJ databases">
        <authorList>
            <person name="McCartney M.A."/>
            <person name="Auch B."/>
            <person name="Kono T."/>
            <person name="Mallez S."/>
            <person name="Becker A."/>
            <person name="Gohl D.M."/>
            <person name="Silverstein K.A.T."/>
            <person name="Koren S."/>
            <person name="Bechman K.B."/>
            <person name="Herman A."/>
            <person name="Abrahante J.E."/>
            <person name="Garbe J."/>
        </authorList>
    </citation>
    <scope>NUCLEOTIDE SEQUENCE</scope>
    <source>
        <strain evidence="3">Duluth1</strain>
        <tissue evidence="3">Whole animal</tissue>
    </source>
</reference>
<gene>
    <name evidence="3" type="ORF">DPMN_145329</name>
</gene>